<sequence length="292" mass="30777">MTLERTAIADVLAREGAAVRVLIAESRGSAPRAAGTAMLVWADGFTGTIGGGALEWQALAAAREVLRHGGHRVLRLPLGPALGQCCGGAVILVLEHLEQVPPDPWVRRIEGDAPQPDAQPFAFVDGWLMETQANAGRPVWIWGAGHVGAALAWLLAPLPELSVTCVDHAERLPDLPPEVRALPAADLSKAMVLAPPDAAHIILTYSHEIDLALCHGALRHGFGFCGVIGSATKWARFRSRLSALGHGPDAIARITCPIGERALGKHPQAIAIGVARGLLSWAMDPPGQRTPP</sequence>
<feature type="domain" description="XdhC- CoxI" evidence="1">
    <location>
        <begin position="12"/>
        <end position="75"/>
    </location>
</feature>
<name>A0ABQ4NQJ3_9RHOB</name>
<dbReference type="Gene3D" id="3.40.50.720">
    <property type="entry name" value="NAD(P)-binding Rossmann-like Domain"/>
    <property type="match status" value="1"/>
</dbReference>
<evidence type="ECO:0000313" key="3">
    <source>
        <dbReference type="EMBL" id="GIT96681.1"/>
    </source>
</evidence>
<reference evidence="3 4" key="1">
    <citation type="submission" date="2021-05" db="EMBL/GenBank/DDBJ databases">
        <title>Bacteria Genome sequencing.</title>
        <authorList>
            <person name="Takabe Y."/>
            <person name="Nakajima Y."/>
            <person name="Suzuki S."/>
            <person name="Shiozaki T."/>
        </authorList>
    </citation>
    <scope>NUCLEOTIDE SEQUENCE [LARGE SCALE GENOMIC DNA]</scope>
    <source>
        <strain evidence="3 4">AI_62</strain>
    </source>
</reference>
<feature type="domain" description="XdhC Rossmann" evidence="2">
    <location>
        <begin position="139"/>
        <end position="275"/>
    </location>
</feature>
<evidence type="ECO:0000313" key="4">
    <source>
        <dbReference type="Proteomes" id="UP000786693"/>
    </source>
</evidence>
<dbReference type="InterPro" id="IPR027051">
    <property type="entry name" value="XdhC_Rossmann_dom"/>
</dbReference>
<evidence type="ECO:0000259" key="1">
    <source>
        <dbReference type="Pfam" id="PF02625"/>
    </source>
</evidence>
<dbReference type="Proteomes" id="UP000786693">
    <property type="component" value="Unassembled WGS sequence"/>
</dbReference>
<comment type="caution">
    <text evidence="3">The sequence shown here is derived from an EMBL/GenBank/DDBJ whole genome shotgun (WGS) entry which is preliminary data.</text>
</comment>
<dbReference type="Pfam" id="PF13478">
    <property type="entry name" value="XdhC_C"/>
    <property type="match status" value="1"/>
</dbReference>
<dbReference type="InterPro" id="IPR014308">
    <property type="entry name" value="Xanthine_DH_XdhC"/>
</dbReference>
<accession>A0ABQ4NQJ3</accession>
<dbReference type="PANTHER" id="PTHR30388">
    <property type="entry name" value="ALDEHYDE OXIDOREDUCTASE MOLYBDENUM COFACTOR ASSEMBLY PROTEIN"/>
    <property type="match status" value="1"/>
</dbReference>
<gene>
    <name evidence="3" type="primary">xdhC</name>
    <name evidence="3" type="ORF">JANAI62_33040</name>
</gene>
<dbReference type="InterPro" id="IPR003777">
    <property type="entry name" value="XdhC_CoxI"/>
</dbReference>
<keyword evidence="4" id="KW-1185">Reference proteome</keyword>
<dbReference type="PANTHER" id="PTHR30388:SF6">
    <property type="entry name" value="XANTHINE DEHYDROGENASE SUBUNIT A-RELATED"/>
    <property type="match status" value="1"/>
</dbReference>
<evidence type="ECO:0000259" key="2">
    <source>
        <dbReference type="Pfam" id="PF13478"/>
    </source>
</evidence>
<dbReference type="InterPro" id="IPR052698">
    <property type="entry name" value="MoCofactor_Util/Proc"/>
</dbReference>
<organism evidence="3 4">
    <name type="scientific">Jannaschia pagri</name>
    <dbReference type="NCBI Taxonomy" id="2829797"/>
    <lineage>
        <taxon>Bacteria</taxon>
        <taxon>Pseudomonadati</taxon>
        <taxon>Pseudomonadota</taxon>
        <taxon>Alphaproteobacteria</taxon>
        <taxon>Rhodobacterales</taxon>
        <taxon>Roseobacteraceae</taxon>
        <taxon>Jannaschia</taxon>
    </lineage>
</organism>
<dbReference type="EMBL" id="BPFH01000007">
    <property type="protein sequence ID" value="GIT96681.1"/>
    <property type="molecule type" value="Genomic_DNA"/>
</dbReference>
<dbReference type="NCBIfam" id="TIGR02964">
    <property type="entry name" value="xanthine_xdhC"/>
    <property type="match status" value="1"/>
</dbReference>
<protein>
    <submittedName>
        <fullName evidence="3">Xanthine dehydrogenase accessory protein XdhC</fullName>
    </submittedName>
</protein>
<dbReference type="Pfam" id="PF02625">
    <property type="entry name" value="XdhC_CoxI"/>
    <property type="match status" value="1"/>
</dbReference>
<proteinExistence type="predicted"/>
<dbReference type="RefSeq" id="WP_220750181.1">
    <property type="nucleotide sequence ID" value="NZ_BPFH01000007.1"/>
</dbReference>